<sequence>MKTLPTLTYAEPRYVSDLSDCVFYHTVDLPGFGTVDGEWDLRRTAGNYLGHVPLAGKHVLEMGAANGFLTWYMESQGARVTCYDLSPDFDWDVVPFACIDTDGLAQERKEHIRKQNNAFWLTHRLLSLNAKVIHGTVYGIPAGVNEVDITTFGSILLHTRDPLLAIQQAARVTREKIIITEILDNRRQSILHTFTSGWAGRLLSRIRQKVSGPSMILRPNRQAQGPLETWWHISPELLIQYLNVLGFGDVKMTYHEQTYRSNNNKQLMYTLVATRTEKM</sequence>
<dbReference type="SUPFAM" id="SSF53335">
    <property type="entry name" value="S-adenosyl-L-methionine-dependent methyltransferases"/>
    <property type="match status" value="1"/>
</dbReference>
<dbReference type="Gene3D" id="3.40.50.150">
    <property type="entry name" value="Vaccinia Virus protein VP39"/>
    <property type="match status" value="1"/>
</dbReference>
<dbReference type="Proteomes" id="UP000181790">
    <property type="component" value="Unassembled WGS sequence"/>
</dbReference>
<gene>
    <name evidence="1" type="ORF">BLX24_21925</name>
</gene>
<keyword evidence="2" id="KW-1185">Reference proteome</keyword>
<accession>A0A1S2VE81</accession>
<organism evidence="1 2">
    <name type="scientific">Arsenicibacter rosenii</name>
    <dbReference type="NCBI Taxonomy" id="1750698"/>
    <lineage>
        <taxon>Bacteria</taxon>
        <taxon>Pseudomonadati</taxon>
        <taxon>Bacteroidota</taxon>
        <taxon>Cytophagia</taxon>
        <taxon>Cytophagales</taxon>
        <taxon>Spirosomataceae</taxon>
        <taxon>Arsenicibacter</taxon>
    </lineage>
</organism>
<dbReference type="AlphaFoldDB" id="A0A1S2VE81"/>
<dbReference type="OrthoDB" id="9765084at2"/>
<proteinExistence type="predicted"/>
<reference evidence="1 2" key="1">
    <citation type="submission" date="2016-10" db="EMBL/GenBank/DDBJ databases">
        <title>Arsenicibacter rosenii gen. nov., sp. nov., an efficient arsenic-methylating bacterium isolated from an arsenic-contaminated paddy soil.</title>
        <authorList>
            <person name="Huang K."/>
        </authorList>
    </citation>
    <scope>NUCLEOTIDE SEQUENCE [LARGE SCALE GENOMIC DNA]</scope>
    <source>
        <strain evidence="1 2">SM-1</strain>
    </source>
</reference>
<dbReference type="InterPro" id="IPR029063">
    <property type="entry name" value="SAM-dependent_MTases_sf"/>
</dbReference>
<name>A0A1S2VE81_9BACT</name>
<protein>
    <submittedName>
        <fullName evidence="1">Uncharacterized protein</fullName>
    </submittedName>
</protein>
<dbReference type="RefSeq" id="WP_071505355.1">
    <property type="nucleotide sequence ID" value="NZ_MORL01000016.1"/>
</dbReference>
<evidence type="ECO:0000313" key="2">
    <source>
        <dbReference type="Proteomes" id="UP000181790"/>
    </source>
</evidence>
<comment type="caution">
    <text evidence="1">The sequence shown here is derived from an EMBL/GenBank/DDBJ whole genome shotgun (WGS) entry which is preliminary data.</text>
</comment>
<evidence type="ECO:0000313" key="1">
    <source>
        <dbReference type="EMBL" id="OIN57012.1"/>
    </source>
</evidence>
<dbReference type="EMBL" id="MORL01000016">
    <property type="protein sequence ID" value="OIN57012.1"/>
    <property type="molecule type" value="Genomic_DNA"/>
</dbReference>